<dbReference type="PANTHER" id="PTHR46585:SF1">
    <property type="entry name" value="CHROMO DOMAIN-CONTAINING PROTEIN"/>
    <property type="match status" value="1"/>
</dbReference>
<evidence type="ECO:0000259" key="1">
    <source>
        <dbReference type="PROSITE" id="PS50994"/>
    </source>
</evidence>
<dbReference type="PROSITE" id="PS50994">
    <property type="entry name" value="INTEGRASE"/>
    <property type="match status" value="1"/>
</dbReference>
<dbReference type="OrthoDB" id="6343797at2759"/>
<dbReference type="GO" id="GO:0015074">
    <property type="term" value="P:DNA integration"/>
    <property type="evidence" value="ECO:0007669"/>
    <property type="project" value="InterPro"/>
</dbReference>
<dbReference type="Proteomes" id="UP000479190">
    <property type="component" value="Unassembled WGS sequence"/>
</dbReference>
<sequence>MGNTASADNNLIKHHRSSVQLKLEAAVIDERYTTHTQSISRVPADPKSPTQQLKQYMTKDNKKYYLHRIGGTYLNPSYYFWRTMNQEQATISMSNVKEEKLVNELHKPARRNFPRRRFNMVAIDDTWQADLVEMIQYAKVNSGYKYLLTVIDNFSKYAWSVGVKSKSLKMCLGNGIYFE</sequence>
<dbReference type="EMBL" id="CADCXV010000212">
    <property type="protein sequence ID" value="CAB0028863.1"/>
    <property type="molecule type" value="Genomic_DNA"/>
</dbReference>
<accession>A0A6H5I2R9</accession>
<evidence type="ECO:0000313" key="3">
    <source>
        <dbReference type="Proteomes" id="UP000479190"/>
    </source>
</evidence>
<evidence type="ECO:0000313" key="2">
    <source>
        <dbReference type="EMBL" id="CAB0028863.1"/>
    </source>
</evidence>
<proteinExistence type="predicted"/>
<dbReference type="GO" id="GO:0003676">
    <property type="term" value="F:nucleic acid binding"/>
    <property type="evidence" value="ECO:0007669"/>
    <property type="project" value="InterPro"/>
</dbReference>
<gene>
    <name evidence="2" type="ORF">TBRA_LOCUS978</name>
</gene>
<dbReference type="InterPro" id="IPR012337">
    <property type="entry name" value="RNaseH-like_sf"/>
</dbReference>
<keyword evidence="3" id="KW-1185">Reference proteome</keyword>
<name>A0A6H5I2R9_9HYME</name>
<feature type="domain" description="Integrase catalytic" evidence="1">
    <location>
        <begin position="110"/>
        <end position="179"/>
    </location>
</feature>
<dbReference type="AlphaFoldDB" id="A0A6H5I2R9"/>
<dbReference type="SUPFAM" id="SSF53098">
    <property type="entry name" value="Ribonuclease H-like"/>
    <property type="match status" value="1"/>
</dbReference>
<dbReference type="PANTHER" id="PTHR46585">
    <property type="entry name" value="INTEGRASE CORE DOMAIN CONTAINING PROTEIN"/>
    <property type="match status" value="1"/>
</dbReference>
<protein>
    <recommendedName>
        <fullName evidence="1">Integrase catalytic domain-containing protein</fullName>
    </recommendedName>
</protein>
<dbReference type="Gene3D" id="3.30.420.10">
    <property type="entry name" value="Ribonuclease H-like superfamily/Ribonuclease H"/>
    <property type="match status" value="1"/>
</dbReference>
<dbReference type="InterPro" id="IPR036397">
    <property type="entry name" value="RNaseH_sf"/>
</dbReference>
<organism evidence="2 3">
    <name type="scientific">Trichogramma brassicae</name>
    <dbReference type="NCBI Taxonomy" id="86971"/>
    <lineage>
        <taxon>Eukaryota</taxon>
        <taxon>Metazoa</taxon>
        <taxon>Ecdysozoa</taxon>
        <taxon>Arthropoda</taxon>
        <taxon>Hexapoda</taxon>
        <taxon>Insecta</taxon>
        <taxon>Pterygota</taxon>
        <taxon>Neoptera</taxon>
        <taxon>Endopterygota</taxon>
        <taxon>Hymenoptera</taxon>
        <taxon>Apocrita</taxon>
        <taxon>Proctotrupomorpha</taxon>
        <taxon>Chalcidoidea</taxon>
        <taxon>Trichogrammatidae</taxon>
        <taxon>Trichogramma</taxon>
    </lineage>
</organism>
<reference evidence="2 3" key="1">
    <citation type="submission" date="2020-02" db="EMBL/GenBank/DDBJ databases">
        <authorList>
            <person name="Ferguson B K."/>
        </authorList>
    </citation>
    <scope>NUCLEOTIDE SEQUENCE [LARGE SCALE GENOMIC DNA]</scope>
</reference>
<dbReference type="InterPro" id="IPR001584">
    <property type="entry name" value="Integrase_cat-core"/>
</dbReference>